<gene>
    <name evidence="3" type="ORF">IAC74_00035</name>
</gene>
<feature type="domain" description="Sporulation stage II protein D amidase enhancer LytB N-terminal" evidence="2">
    <location>
        <begin position="202"/>
        <end position="290"/>
    </location>
</feature>
<accession>A0A9D1SZN6</accession>
<dbReference type="InterPro" id="IPR013486">
    <property type="entry name" value="SpoIID/LytB"/>
</dbReference>
<dbReference type="Proteomes" id="UP000886743">
    <property type="component" value="Unassembled WGS sequence"/>
</dbReference>
<reference evidence="3" key="1">
    <citation type="submission" date="2020-10" db="EMBL/GenBank/DDBJ databases">
        <authorList>
            <person name="Gilroy R."/>
        </authorList>
    </citation>
    <scope>NUCLEOTIDE SEQUENCE</scope>
    <source>
        <strain evidence="3">4920</strain>
    </source>
</reference>
<dbReference type="NCBIfam" id="TIGR02669">
    <property type="entry name" value="SpoIID_LytB"/>
    <property type="match status" value="1"/>
</dbReference>
<dbReference type="InterPro" id="IPR051922">
    <property type="entry name" value="Bact_Sporulation_Assoc"/>
</dbReference>
<evidence type="ECO:0000313" key="3">
    <source>
        <dbReference type="EMBL" id="HIV01931.1"/>
    </source>
</evidence>
<dbReference type="GO" id="GO:0030435">
    <property type="term" value="P:sporulation resulting in formation of a cellular spore"/>
    <property type="evidence" value="ECO:0007669"/>
    <property type="project" value="InterPro"/>
</dbReference>
<name>A0A9D1SZN6_9FIRM</name>
<evidence type="ECO:0000259" key="2">
    <source>
        <dbReference type="Pfam" id="PF08486"/>
    </source>
</evidence>
<dbReference type="AlphaFoldDB" id="A0A9D1SZN6"/>
<dbReference type="GO" id="GO:0030288">
    <property type="term" value="C:outer membrane-bounded periplasmic space"/>
    <property type="evidence" value="ECO:0007669"/>
    <property type="project" value="TreeGrafter"/>
</dbReference>
<dbReference type="Pfam" id="PF08486">
    <property type="entry name" value="SpoIID"/>
    <property type="match status" value="1"/>
</dbReference>
<dbReference type="PROSITE" id="PS51257">
    <property type="entry name" value="PROKAR_LIPOPROTEIN"/>
    <property type="match status" value="1"/>
</dbReference>
<feature type="signal peptide" evidence="1">
    <location>
        <begin position="1"/>
        <end position="23"/>
    </location>
</feature>
<dbReference type="PANTHER" id="PTHR30032">
    <property type="entry name" value="N-ACETYLMURAMOYL-L-ALANINE AMIDASE-RELATED"/>
    <property type="match status" value="1"/>
</dbReference>
<reference evidence="3" key="2">
    <citation type="journal article" date="2021" name="PeerJ">
        <title>Extensive microbial diversity within the chicken gut microbiome revealed by metagenomics and culture.</title>
        <authorList>
            <person name="Gilroy R."/>
            <person name="Ravi A."/>
            <person name="Getino M."/>
            <person name="Pursley I."/>
            <person name="Horton D.L."/>
            <person name="Alikhan N.F."/>
            <person name="Baker D."/>
            <person name="Gharbi K."/>
            <person name="Hall N."/>
            <person name="Watson M."/>
            <person name="Adriaenssens E.M."/>
            <person name="Foster-Nyarko E."/>
            <person name="Jarju S."/>
            <person name="Secka A."/>
            <person name="Antonio M."/>
            <person name="Oren A."/>
            <person name="Chaudhuri R.R."/>
            <person name="La Ragione R."/>
            <person name="Hildebrand F."/>
            <person name="Pallen M.J."/>
        </authorList>
    </citation>
    <scope>NUCLEOTIDE SEQUENCE</scope>
    <source>
        <strain evidence="3">4920</strain>
    </source>
</reference>
<evidence type="ECO:0000256" key="1">
    <source>
        <dbReference type="SAM" id="SignalP"/>
    </source>
</evidence>
<sequence length="516" mass="54335">MWKKLLAVGLLLTVFGGACSALAYEVPANIKVGLAFGNAAVDSFSATVNGNIRIGHVYDHDFYPQMVISGADVVVEKGGGAYLRSANTYDTLEQAIMKARELREAGVYAYGGYIDGVNYVLTGLYGSVEEAAASVGDLAFTGLSFTPVSLDTKAVMVSAAGYNVVFRHDSEIFAFGSANGGTVSVLGGNYYGYIMADRVHASGIAVVNLVSTDDYVACVVGSEMYASWPIEALKAQAVIARTYAMTVSSYDNYGIDVTDDTRTQAYNGTSAETDATRRAATETSGKVVLYHGAPAQTFFGSSSGGRTADVYSAWGGGQGLDYLQSVDDPYEDPSVSTWSVTYTADEVTQMLADAGVNIGRVTNIVVEERGERDERVRRLRFDGTEGSHTVTFETCRTILGLKSQYYYIREESSGTAASAPVLTADGTAAVTLNGAAVLGESSTAVISSGVTVLGSSGSTYIDAAPASTQHDSFTFDGRGYGHGIGLSQYGAKGMAEAGYTYDQILAHYYVGTTLSN</sequence>
<evidence type="ECO:0000313" key="4">
    <source>
        <dbReference type="Proteomes" id="UP000886743"/>
    </source>
</evidence>
<keyword evidence="1" id="KW-0732">Signal</keyword>
<protein>
    <submittedName>
        <fullName evidence="3">SpoIID/LytB domain-containing protein</fullName>
    </submittedName>
</protein>
<feature type="chain" id="PRO_5038693177" evidence="1">
    <location>
        <begin position="24"/>
        <end position="516"/>
    </location>
</feature>
<proteinExistence type="predicted"/>
<comment type="caution">
    <text evidence="3">The sequence shown here is derived from an EMBL/GenBank/DDBJ whole genome shotgun (WGS) entry which is preliminary data.</text>
</comment>
<organism evidence="3 4">
    <name type="scientific">Candidatus Aphodoplasma excrementigallinarum</name>
    <dbReference type="NCBI Taxonomy" id="2840673"/>
    <lineage>
        <taxon>Bacteria</taxon>
        <taxon>Bacillati</taxon>
        <taxon>Bacillota</taxon>
        <taxon>Clostridia</taxon>
        <taxon>Eubacteriales</taxon>
        <taxon>Candidatus Aphodoplasma</taxon>
    </lineage>
</organism>
<dbReference type="InterPro" id="IPR013693">
    <property type="entry name" value="SpoIID/LytB_N"/>
</dbReference>
<dbReference type="PANTHER" id="PTHR30032:SF4">
    <property type="entry name" value="AMIDASE ENHANCER"/>
    <property type="match status" value="1"/>
</dbReference>
<dbReference type="EMBL" id="DVOF01000002">
    <property type="protein sequence ID" value="HIV01931.1"/>
    <property type="molecule type" value="Genomic_DNA"/>
</dbReference>